<reference evidence="3" key="1">
    <citation type="submission" date="2016-10" db="EMBL/GenBank/DDBJ databases">
        <authorList>
            <person name="Varghese N."/>
            <person name="Submissions S."/>
        </authorList>
    </citation>
    <scope>NUCLEOTIDE SEQUENCE [LARGE SCALE GENOMIC DNA]</scope>
    <source>
        <strain evidence="3">DSM 11526</strain>
    </source>
</reference>
<keyword evidence="1" id="KW-1133">Transmembrane helix</keyword>
<dbReference type="AlphaFoldDB" id="A0A1H4G3S0"/>
<evidence type="ECO:0000313" key="3">
    <source>
        <dbReference type="Proteomes" id="UP000242469"/>
    </source>
</evidence>
<organism evidence="2 3">
    <name type="scientific">Marinobacterium iners DSM 11526</name>
    <dbReference type="NCBI Taxonomy" id="1122198"/>
    <lineage>
        <taxon>Bacteria</taxon>
        <taxon>Pseudomonadati</taxon>
        <taxon>Pseudomonadota</taxon>
        <taxon>Gammaproteobacteria</taxon>
        <taxon>Oceanospirillales</taxon>
        <taxon>Oceanospirillaceae</taxon>
        <taxon>Marinobacterium</taxon>
    </lineage>
</organism>
<keyword evidence="1" id="KW-0812">Transmembrane</keyword>
<feature type="transmembrane region" description="Helical" evidence="1">
    <location>
        <begin position="86"/>
        <end position="111"/>
    </location>
</feature>
<accession>A0A1H4G3S0</accession>
<dbReference type="STRING" id="1122198.SAMN02745729_11419"/>
<dbReference type="EMBL" id="FNRJ01000014">
    <property type="protein sequence ID" value="SEB04243.1"/>
    <property type="molecule type" value="Genomic_DNA"/>
</dbReference>
<dbReference type="OrthoDB" id="6896705at2"/>
<dbReference type="Proteomes" id="UP000242469">
    <property type="component" value="Unassembled WGS sequence"/>
</dbReference>
<keyword evidence="3" id="KW-1185">Reference proteome</keyword>
<feature type="transmembrane region" description="Helical" evidence="1">
    <location>
        <begin position="30"/>
        <end position="48"/>
    </location>
</feature>
<keyword evidence="1" id="KW-0472">Membrane</keyword>
<protein>
    <submittedName>
        <fullName evidence="2">Uncharacterized protein</fullName>
    </submittedName>
</protein>
<proteinExistence type="predicted"/>
<feature type="transmembrane region" description="Helical" evidence="1">
    <location>
        <begin position="60"/>
        <end position="80"/>
    </location>
</feature>
<dbReference type="RefSeq" id="WP_091827375.1">
    <property type="nucleotide sequence ID" value="NZ_FNRJ01000014.1"/>
</dbReference>
<sequence>MYVIVLLLMSLGMGADEIIMNAKGEVVSDLTQTLWAFMFFILSTMWSAQDSKARNIHRPFDFGFLIYILWPISFPAYLIATRGVEGIITFLGFLAIWCGPWLLGLVSYVYIYSG</sequence>
<name>A0A1H4G3S0_9GAMM</name>
<gene>
    <name evidence="2" type="ORF">SAMN02745729_11419</name>
</gene>
<evidence type="ECO:0000256" key="1">
    <source>
        <dbReference type="SAM" id="Phobius"/>
    </source>
</evidence>
<evidence type="ECO:0000313" key="2">
    <source>
        <dbReference type="EMBL" id="SEB04243.1"/>
    </source>
</evidence>